<keyword evidence="4" id="KW-1185">Reference proteome</keyword>
<dbReference type="PANTHER" id="PTHR11081:SF59">
    <property type="entry name" value="FI23547P1"/>
    <property type="match status" value="1"/>
</dbReference>
<name>A0ABQ9EL94_TEGGR</name>
<dbReference type="InterPro" id="IPR006084">
    <property type="entry name" value="XPG/Rad2"/>
</dbReference>
<evidence type="ECO:0000259" key="1">
    <source>
        <dbReference type="SMART" id="SM00484"/>
    </source>
</evidence>
<dbReference type="PRINTS" id="PR00853">
    <property type="entry name" value="XPGRADSUPER"/>
</dbReference>
<proteinExistence type="predicted"/>
<evidence type="ECO:0008006" key="5">
    <source>
        <dbReference type="Google" id="ProtNLM"/>
    </source>
</evidence>
<sequence length="252" mass="28598">MGVTNLWSVLSPSSTPNVSVSELSGQTVAIDLSTWIVEFRKSEATQKFGNLYLRNLFHRILYLLKNNIKPVFVCDGKAPEIKQHAMLQRQEQQFGNRGSGSLERAGYKSYTDKCTEMIRYFGLPCIQSTGEAEALCAKLNMEGIVDGVITNDSDVLLYGAKKVFRNFHKEKDHIENYLIEIYTIEDIEHDLGLNQRSLIAMGLLIGCDYDKRGVENIGPKKALQLMKHLSSITDDPLARHSCCPSRKWMWYL</sequence>
<dbReference type="InterPro" id="IPR006085">
    <property type="entry name" value="XPG_DNA_repair_N"/>
</dbReference>
<dbReference type="SMART" id="SM00484">
    <property type="entry name" value="XPGI"/>
    <property type="match status" value="1"/>
</dbReference>
<dbReference type="Pfam" id="PF00867">
    <property type="entry name" value="XPG_I"/>
    <property type="match status" value="1"/>
</dbReference>
<dbReference type="CDD" id="cd09900">
    <property type="entry name" value="H3TH_XPG-like"/>
    <property type="match status" value="1"/>
</dbReference>
<evidence type="ECO:0000313" key="3">
    <source>
        <dbReference type="EMBL" id="KAJ8304362.1"/>
    </source>
</evidence>
<organism evidence="3 4">
    <name type="scientific">Tegillarca granosa</name>
    <name type="common">Malaysian cockle</name>
    <name type="synonym">Anadara granosa</name>
    <dbReference type="NCBI Taxonomy" id="220873"/>
    <lineage>
        <taxon>Eukaryota</taxon>
        <taxon>Metazoa</taxon>
        <taxon>Spiralia</taxon>
        <taxon>Lophotrochozoa</taxon>
        <taxon>Mollusca</taxon>
        <taxon>Bivalvia</taxon>
        <taxon>Autobranchia</taxon>
        <taxon>Pteriomorphia</taxon>
        <taxon>Arcoida</taxon>
        <taxon>Arcoidea</taxon>
        <taxon>Arcidae</taxon>
        <taxon>Tegillarca</taxon>
    </lineage>
</organism>
<dbReference type="InterPro" id="IPR029060">
    <property type="entry name" value="PIN-like_dom_sf"/>
</dbReference>
<dbReference type="PANTHER" id="PTHR11081">
    <property type="entry name" value="FLAP ENDONUCLEASE FAMILY MEMBER"/>
    <property type="match status" value="1"/>
</dbReference>
<dbReference type="InterPro" id="IPR006086">
    <property type="entry name" value="XPG-I_dom"/>
</dbReference>
<evidence type="ECO:0000313" key="4">
    <source>
        <dbReference type="Proteomes" id="UP001217089"/>
    </source>
</evidence>
<feature type="domain" description="XPG-I" evidence="1">
    <location>
        <begin position="119"/>
        <end position="193"/>
    </location>
</feature>
<dbReference type="SUPFAM" id="SSF88723">
    <property type="entry name" value="PIN domain-like"/>
    <property type="match status" value="1"/>
</dbReference>
<dbReference type="Gene3D" id="1.10.150.20">
    <property type="entry name" value="5' to 3' exonuclease, C-terminal subdomain"/>
    <property type="match status" value="1"/>
</dbReference>
<dbReference type="EMBL" id="JARBDR010000903">
    <property type="protein sequence ID" value="KAJ8304362.1"/>
    <property type="molecule type" value="Genomic_DNA"/>
</dbReference>
<feature type="domain" description="XPG N-terminal" evidence="2">
    <location>
        <begin position="1"/>
        <end position="96"/>
    </location>
</feature>
<accession>A0ABQ9EL94</accession>
<gene>
    <name evidence="3" type="ORF">KUTeg_017945</name>
</gene>
<dbReference type="Proteomes" id="UP001217089">
    <property type="component" value="Unassembled WGS sequence"/>
</dbReference>
<dbReference type="Gene3D" id="3.40.50.1010">
    <property type="entry name" value="5'-nuclease"/>
    <property type="match status" value="1"/>
</dbReference>
<comment type="caution">
    <text evidence="3">The sequence shown here is derived from an EMBL/GenBank/DDBJ whole genome shotgun (WGS) entry which is preliminary data.</text>
</comment>
<evidence type="ECO:0000259" key="2">
    <source>
        <dbReference type="SMART" id="SM00485"/>
    </source>
</evidence>
<reference evidence="3 4" key="1">
    <citation type="submission" date="2022-12" db="EMBL/GenBank/DDBJ databases">
        <title>Chromosome-level genome of Tegillarca granosa.</title>
        <authorList>
            <person name="Kim J."/>
        </authorList>
    </citation>
    <scope>NUCLEOTIDE SEQUENCE [LARGE SCALE GENOMIC DNA]</scope>
    <source>
        <strain evidence="3">Teg-2019</strain>
        <tissue evidence="3">Adductor muscle</tissue>
    </source>
</reference>
<dbReference type="SMART" id="SM00485">
    <property type="entry name" value="XPGN"/>
    <property type="match status" value="1"/>
</dbReference>
<protein>
    <recommendedName>
        <fullName evidence="5">XPG-I domain-containing protein</fullName>
    </recommendedName>
</protein>
<dbReference type="Pfam" id="PF00752">
    <property type="entry name" value="XPG_N"/>
    <property type="match status" value="1"/>
</dbReference>
<dbReference type="CDD" id="cd09869">
    <property type="entry name" value="PIN_GEN1"/>
    <property type="match status" value="1"/>
</dbReference>